<comment type="caution">
    <text evidence="3">The sequence shown here is derived from an EMBL/GenBank/DDBJ whole genome shotgun (WGS) entry which is preliminary data.</text>
</comment>
<evidence type="ECO:0000313" key="3">
    <source>
        <dbReference type="EMBL" id="MDI1493158.1"/>
    </source>
</evidence>
<dbReference type="PANTHER" id="PTHR10622">
    <property type="entry name" value="HET DOMAIN-CONTAINING PROTEIN"/>
    <property type="match status" value="1"/>
</dbReference>
<dbReference type="InterPro" id="IPR058525">
    <property type="entry name" value="DUF8212"/>
</dbReference>
<protein>
    <recommendedName>
        <fullName evidence="5">Heterokaryon incompatibility domain-containing protein</fullName>
    </recommendedName>
</protein>
<evidence type="ECO:0008006" key="5">
    <source>
        <dbReference type="Google" id="ProtNLM"/>
    </source>
</evidence>
<evidence type="ECO:0000259" key="2">
    <source>
        <dbReference type="Pfam" id="PF26640"/>
    </source>
</evidence>
<accession>A0AA43TYY0</accession>
<dbReference type="Pfam" id="PF26640">
    <property type="entry name" value="DUF8212"/>
    <property type="match status" value="1"/>
</dbReference>
<dbReference type="Pfam" id="PF06985">
    <property type="entry name" value="HET"/>
    <property type="match status" value="1"/>
</dbReference>
<dbReference type="Proteomes" id="UP001161017">
    <property type="component" value="Unassembled WGS sequence"/>
</dbReference>
<keyword evidence="4" id="KW-1185">Reference proteome</keyword>
<dbReference type="InterPro" id="IPR010730">
    <property type="entry name" value="HET"/>
</dbReference>
<proteinExistence type="predicted"/>
<sequence length="544" mass="62028">MRLLNTSSHELQEFSQDKIPRYAILSHTWGHNEVSFANIEDGTAHKKNAYNKILGACSQARVDEHQWLWIDTCCIDKKSSAELSEAINSMYAWYENAAVCYAYLSDVQINTFVMNSRWFTRGWTLQELLAPQHVRFYSREWLVIGTKHGLAQTIAKITDIDEQILTGSMSIHAASTARKMSWASERATTRIEDMAYCLMGIFDVNMPLLYGEGDKAFIRLQEEIMKTSDDQSLFAWKEPIYDNPNMMEHHRGLLAKSPAWFMTTGSVFPYRRWRRNTSFSISNKGISIEVPLTFLPTTGLYAAALDCPPSPNQDGFIGIYLTPLSDDDGFARVRIHELSSITSPGEPRTIHVRQDVLQVLRQNNMKPNVYPYHVLTVRKLPSIDTGYTLDNIICPESSRIPARWPGLGELPPSVNSMPSDVSNNYRISKADNQLAVALIFKRFDGTRLFVLMGSATDYGVGFDVVEENKLKTLGDSLGELEHLQRLFKPREYTTEVLTEMSIDAHRVEVRLYTRVHEGVKYFLIHLEIVPVIEGRRSEETLVDH</sequence>
<evidence type="ECO:0000313" key="4">
    <source>
        <dbReference type="Proteomes" id="UP001161017"/>
    </source>
</evidence>
<evidence type="ECO:0000259" key="1">
    <source>
        <dbReference type="Pfam" id="PF06985"/>
    </source>
</evidence>
<feature type="domain" description="DUF8212" evidence="2">
    <location>
        <begin position="215"/>
        <end position="250"/>
    </location>
</feature>
<feature type="domain" description="Heterokaryon incompatibility" evidence="1">
    <location>
        <begin position="22"/>
        <end position="107"/>
    </location>
</feature>
<gene>
    <name evidence="3" type="ORF">OHK93_004945</name>
</gene>
<reference evidence="3" key="1">
    <citation type="journal article" date="2023" name="Genome Biol. Evol.">
        <title>First Whole Genome Sequence and Flow Cytometry Genome Size Data for the Lichen-Forming Fungus Ramalina farinacea (Ascomycota).</title>
        <authorList>
            <person name="Llewellyn T."/>
            <person name="Mian S."/>
            <person name="Hill R."/>
            <person name="Leitch I.J."/>
            <person name="Gaya E."/>
        </authorList>
    </citation>
    <scope>NUCLEOTIDE SEQUENCE</scope>
    <source>
        <strain evidence="3">LIQ254RAFAR</strain>
    </source>
</reference>
<organism evidence="3 4">
    <name type="scientific">Ramalina farinacea</name>
    <dbReference type="NCBI Taxonomy" id="258253"/>
    <lineage>
        <taxon>Eukaryota</taxon>
        <taxon>Fungi</taxon>
        <taxon>Dikarya</taxon>
        <taxon>Ascomycota</taxon>
        <taxon>Pezizomycotina</taxon>
        <taxon>Lecanoromycetes</taxon>
        <taxon>OSLEUM clade</taxon>
        <taxon>Lecanoromycetidae</taxon>
        <taxon>Lecanorales</taxon>
        <taxon>Lecanorineae</taxon>
        <taxon>Ramalinaceae</taxon>
        <taxon>Ramalina</taxon>
    </lineage>
</organism>
<name>A0AA43TYY0_9LECA</name>
<dbReference type="AlphaFoldDB" id="A0AA43TYY0"/>
<dbReference type="PANTHER" id="PTHR10622:SF10">
    <property type="entry name" value="HET DOMAIN-CONTAINING PROTEIN"/>
    <property type="match status" value="1"/>
</dbReference>
<dbReference type="EMBL" id="JAPUFD010000023">
    <property type="protein sequence ID" value="MDI1493158.1"/>
    <property type="molecule type" value="Genomic_DNA"/>
</dbReference>